<evidence type="ECO:0000256" key="1">
    <source>
        <dbReference type="SAM" id="Phobius"/>
    </source>
</evidence>
<protein>
    <submittedName>
        <fullName evidence="2">Uncharacterized protein</fullName>
    </submittedName>
</protein>
<keyword evidence="1" id="KW-0472">Membrane</keyword>
<evidence type="ECO:0000313" key="2">
    <source>
        <dbReference type="EMBL" id="APF16879.1"/>
    </source>
</evidence>
<accession>A0A1J1C2K5</accession>
<sequence length="73" mass="8422">MLESDGKIFAFVLFLLFIFIYFITRKAFFIISSNGGQNIQLPASSMSRSAIIEFLETVENEKIKYLEKVKSFT</sequence>
<gene>
    <name evidence="2" type="ORF">Cabys_128</name>
</gene>
<keyword evidence="1" id="KW-1133">Transmembrane helix</keyword>
<proteinExistence type="predicted"/>
<keyword evidence="1" id="KW-0812">Transmembrane</keyword>
<dbReference type="EMBL" id="CP018099">
    <property type="protein sequence ID" value="APF16879.1"/>
    <property type="molecule type" value="Genomic_DNA"/>
</dbReference>
<dbReference type="AlphaFoldDB" id="A0A1J1C2K5"/>
<evidence type="ECO:0000313" key="3">
    <source>
        <dbReference type="Proteomes" id="UP000183868"/>
    </source>
</evidence>
<dbReference type="KEGG" id="caby:Cabys_128"/>
<name>A0A1J1C2K5_CALAY</name>
<reference evidence="2 3" key="1">
    <citation type="submission" date="2016-11" db="EMBL/GenBank/DDBJ databases">
        <title>Genomic analysis of Caldithrix abyssi and proposal of a novel bacterial phylum Caldithrichaeota.</title>
        <authorList>
            <person name="Kublanov I."/>
            <person name="Sigalova O."/>
            <person name="Gavrilov S."/>
            <person name="Lebedinsky A."/>
            <person name="Ivanova N."/>
            <person name="Daum C."/>
            <person name="Reddy T."/>
            <person name="Klenk H.P."/>
            <person name="Goker M."/>
            <person name="Reva O."/>
            <person name="Miroshnichenko M."/>
            <person name="Kyprides N."/>
            <person name="Woyke T."/>
            <person name="Gelfand M."/>
        </authorList>
    </citation>
    <scope>NUCLEOTIDE SEQUENCE [LARGE SCALE GENOMIC DNA]</scope>
    <source>
        <strain evidence="2 3">LF13</strain>
    </source>
</reference>
<feature type="transmembrane region" description="Helical" evidence="1">
    <location>
        <begin position="6"/>
        <end position="24"/>
    </location>
</feature>
<dbReference type="Proteomes" id="UP000183868">
    <property type="component" value="Chromosome"/>
</dbReference>
<organism evidence="2 3">
    <name type="scientific">Caldithrix abyssi DSM 13497</name>
    <dbReference type="NCBI Taxonomy" id="880073"/>
    <lineage>
        <taxon>Bacteria</taxon>
        <taxon>Pseudomonadati</taxon>
        <taxon>Calditrichota</taxon>
        <taxon>Calditrichia</taxon>
        <taxon>Calditrichales</taxon>
        <taxon>Calditrichaceae</taxon>
        <taxon>Caldithrix</taxon>
    </lineage>
</organism>